<dbReference type="EMBL" id="JRES01000678">
    <property type="protein sequence ID" value="KNC29311.1"/>
    <property type="molecule type" value="Genomic_DNA"/>
</dbReference>
<keyword evidence="2" id="KW-1185">Reference proteome</keyword>
<evidence type="ECO:0000313" key="1">
    <source>
        <dbReference type="EMBL" id="KNC29311.1"/>
    </source>
</evidence>
<comment type="caution">
    <text evidence="1">The sequence shown here is derived from an EMBL/GenBank/DDBJ whole genome shotgun (WGS) entry which is preliminary data.</text>
</comment>
<name>A0A0L0CAN4_LUCCU</name>
<dbReference type="Proteomes" id="UP000037069">
    <property type="component" value="Unassembled WGS sequence"/>
</dbReference>
<reference evidence="1 2" key="1">
    <citation type="journal article" date="2015" name="Nat. Commun.">
        <title>Lucilia cuprina genome unlocks parasitic fly biology to underpin future interventions.</title>
        <authorList>
            <person name="Anstead C.A."/>
            <person name="Korhonen P.K."/>
            <person name="Young N.D."/>
            <person name="Hall R.S."/>
            <person name="Jex A.R."/>
            <person name="Murali S.C."/>
            <person name="Hughes D.S."/>
            <person name="Lee S.F."/>
            <person name="Perry T."/>
            <person name="Stroehlein A.J."/>
            <person name="Ansell B.R."/>
            <person name="Breugelmans B."/>
            <person name="Hofmann A."/>
            <person name="Qu J."/>
            <person name="Dugan S."/>
            <person name="Lee S.L."/>
            <person name="Chao H."/>
            <person name="Dinh H."/>
            <person name="Han Y."/>
            <person name="Doddapaneni H.V."/>
            <person name="Worley K.C."/>
            <person name="Muzny D.M."/>
            <person name="Ioannidis P."/>
            <person name="Waterhouse R.M."/>
            <person name="Zdobnov E.M."/>
            <person name="James P.J."/>
            <person name="Bagnall N.H."/>
            <person name="Kotze A.C."/>
            <person name="Gibbs R.A."/>
            <person name="Richards S."/>
            <person name="Batterham P."/>
            <person name="Gasser R.B."/>
        </authorList>
    </citation>
    <scope>NUCLEOTIDE SEQUENCE [LARGE SCALE GENOMIC DNA]</scope>
    <source>
        <strain evidence="1 2">LS</strain>
        <tissue evidence="1">Full body</tissue>
    </source>
</reference>
<gene>
    <name evidence="1" type="ORF">FF38_02428</name>
</gene>
<accession>A0A0L0CAN4</accession>
<organism evidence="1 2">
    <name type="scientific">Lucilia cuprina</name>
    <name type="common">Green bottle fly</name>
    <name type="synonym">Australian sheep blowfly</name>
    <dbReference type="NCBI Taxonomy" id="7375"/>
    <lineage>
        <taxon>Eukaryota</taxon>
        <taxon>Metazoa</taxon>
        <taxon>Ecdysozoa</taxon>
        <taxon>Arthropoda</taxon>
        <taxon>Hexapoda</taxon>
        <taxon>Insecta</taxon>
        <taxon>Pterygota</taxon>
        <taxon>Neoptera</taxon>
        <taxon>Endopterygota</taxon>
        <taxon>Diptera</taxon>
        <taxon>Brachycera</taxon>
        <taxon>Muscomorpha</taxon>
        <taxon>Oestroidea</taxon>
        <taxon>Calliphoridae</taxon>
        <taxon>Luciliinae</taxon>
        <taxon>Lucilia</taxon>
    </lineage>
</organism>
<protein>
    <submittedName>
        <fullName evidence="1">Uncharacterized protein</fullName>
    </submittedName>
</protein>
<evidence type="ECO:0000313" key="2">
    <source>
        <dbReference type="Proteomes" id="UP000037069"/>
    </source>
</evidence>
<sequence length="171" mass="19906">MSRFEASLIAERLITLFELSKSGYREGYTKSSDVPNRVEHTKYIENFEKIFPETLNLNIGQNGPAIVYFKPRTEIRLHNHNKILEAEIILDNNKLAFTGLNIFIDSFLVKLMSISDCKKVFTEYTPSTRGHRTSALVLLQSRDIKRWPIPPVWPVLKNWIQYTAWFSPCID</sequence>
<proteinExistence type="predicted"/>
<dbReference type="AlphaFoldDB" id="A0A0L0CAN4"/>